<keyword evidence="6" id="KW-1185">Reference proteome</keyword>
<protein>
    <submittedName>
        <fullName evidence="5">Leucine rich repeat/Leucine Rich repeat/Leucine Rich Repeat</fullName>
    </submittedName>
</protein>
<dbReference type="SMART" id="SM00368">
    <property type="entry name" value="LRR_RI"/>
    <property type="match status" value="3"/>
</dbReference>
<dbReference type="Proteomes" id="UP001430356">
    <property type="component" value="Unassembled WGS sequence"/>
</dbReference>
<dbReference type="Pfam" id="PF13516">
    <property type="entry name" value="LRR_6"/>
    <property type="match status" value="1"/>
</dbReference>
<evidence type="ECO:0000313" key="6">
    <source>
        <dbReference type="Proteomes" id="UP001430356"/>
    </source>
</evidence>
<comment type="caution">
    <text evidence="5">The sequence shown here is derived from an EMBL/GenBank/DDBJ whole genome shotgun (WGS) entry which is preliminary data.</text>
</comment>
<name>A0AAW0ETI1_9TRYP</name>
<dbReference type="SUPFAM" id="SSF52058">
    <property type="entry name" value="L domain-like"/>
    <property type="match status" value="1"/>
</dbReference>
<evidence type="ECO:0000313" key="5">
    <source>
        <dbReference type="EMBL" id="KAK7196891.1"/>
    </source>
</evidence>
<dbReference type="InterPro" id="IPR001611">
    <property type="entry name" value="Leu-rich_rpt"/>
</dbReference>
<dbReference type="PANTHER" id="PTHR15454:SF56">
    <property type="entry name" value="PROTEIN PHOSPHATASE 1 REGULATORY SUBUNIT 7-RELATED"/>
    <property type="match status" value="1"/>
</dbReference>
<dbReference type="Gene3D" id="3.80.10.10">
    <property type="entry name" value="Ribonuclease Inhibitor"/>
    <property type="match status" value="2"/>
</dbReference>
<evidence type="ECO:0000256" key="4">
    <source>
        <dbReference type="SAM" id="MobiDB-lite"/>
    </source>
</evidence>
<accession>A0AAW0ETI1</accession>
<dbReference type="EMBL" id="JAECZO010000088">
    <property type="protein sequence ID" value="KAK7196891.1"/>
    <property type="molecule type" value="Genomic_DNA"/>
</dbReference>
<proteinExistence type="predicted"/>
<dbReference type="Pfam" id="PF13855">
    <property type="entry name" value="LRR_8"/>
    <property type="match status" value="1"/>
</dbReference>
<feature type="region of interest" description="Disordered" evidence="4">
    <location>
        <begin position="27"/>
        <end position="50"/>
    </location>
</feature>
<dbReference type="GO" id="GO:0005737">
    <property type="term" value="C:cytoplasm"/>
    <property type="evidence" value="ECO:0007669"/>
    <property type="project" value="TreeGrafter"/>
</dbReference>
<evidence type="ECO:0000256" key="2">
    <source>
        <dbReference type="ARBA" id="ARBA00022737"/>
    </source>
</evidence>
<dbReference type="AlphaFoldDB" id="A0AAW0ETI1"/>
<sequence>MDLDFSNRGLFAFDAVKARSALTAAATTAASQRGGPAAHGSGRASEAASTPPLPAIRQLNLSYNALHLFTGGDTLKGLTVLDLSHNALAQLHGQSLPPSLVRLSVAHNKLSHLADLATHTPRLQVLEAGHNHLTTAALRDLPRSVTHVGLEGNELESLAPLSSLPRLTHVNVARNQLEDANVLLDLRPLTSLRHLDLRGNPLCDVGGVDLKRLLRDVLPRLAHLDGVALSQVPVNHAQLAAHRLQQSSHSSDAAGRRGEGLSGGSSLLSSTQRQRAPPQAGGLEVRLMQAKVRELRRLLAQTQEAEETARQQRALLVENVKSTAAVIDQQGAELARLQAEVLTLHSEHQKLKPSVAAAEHSFEQVHASLLACKAKNSACHSAVESSTPVPHAP</sequence>
<keyword evidence="1" id="KW-0433">Leucine-rich repeat</keyword>
<reference evidence="5 6" key="1">
    <citation type="journal article" date="2021" name="MBio">
        <title>A New Model Trypanosomatid, Novymonas esmeraldas: Genomic Perception of Its 'Candidatus Pandoraea novymonadis' Endosymbiont.</title>
        <authorList>
            <person name="Zakharova A."/>
            <person name="Saura A."/>
            <person name="Butenko A."/>
            <person name="Podesvova L."/>
            <person name="Warmusova S."/>
            <person name="Kostygov A.Y."/>
            <person name="Nenarokova A."/>
            <person name="Lukes J."/>
            <person name="Opperdoes F.R."/>
            <person name="Yurchenko V."/>
        </authorList>
    </citation>
    <scope>NUCLEOTIDE SEQUENCE [LARGE SCALE GENOMIC DNA]</scope>
    <source>
        <strain evidence="5 6">E262AT.01</strain>
    </source>
</reference>
<evidence type="ECO:0000256" key="3">
    <source>
        <dbReference type="SAM" id="Coils"/>
    </source>
</evidence>
<dbReference type="PROSITE" id="PS51450">
    <property type="entry name" value="LRR"/>
    <property type="match status" value="1"/>
</dbReference>
<dbReference type="InterPro" id="IPR032675">
    <property type="entry name" value="LRR_dom_sf"/>
</dbReference>
<gene>
    <name evidence="5" type="ORF">NESM_000630300</name>
</gene>
<feature type="coiled-coil region" evidence="3">
    <location>
        <begin position="285"/>
        <end position="315"/>
    </location>
</feature>
<dbReference type="PANTHER" id="PTHR15454">
    <property type="entry name" value="NISCHARIN RELATED"/>
    <property type="match status" value="1"/>
</dbReference>
<keyword evidence="2" id="KW-0677">Repeat</keyword>
<keyword evidence="3" id="KW-0175">Coiled coil</keyword>
<feature type="region of interest" description="Disordered" evidence="4">
    <location>
        <begin position="240"/>
        <end position="283"/>
    </location>
</feature>
<evidence type="ECO:0000256" key="1">
    <source>
        <dbReference type="ARBA" id="ARBA00022614"/>
    </source>
</evidence>
<organism evidence="5 6">
    <name type="scientific">Novymonas esmeraldas</name>
    <dbReference type="NCBI Taxonomy" id="1808958"/>
    <lineage>
        <taxon>Eukaryota</taxon>
        <taxon>Discoba</taxon>
        <taxon>Euglenozoa</taxon>
        <taxon>Kinetoplastea</taxon>
        <taxon>Metakinetoplastina</taxon>
        <taxon>Trypanosomatida</taxon>
        <taxon>Trypanosomatidae</taxon>
        <taxon>Novymonas</taxon>
    </lineage>
</organism>